<dbReference type="PROSITE" id="PS51703">
    <property type="entry name" value="DZF"/>
    <property type="match status" value="1"/>
</dbReference>
<proteinExistence type="predicted"/>
<keyword evidence="4" id="KW-0010">Activator</keyword>
<dbReference type="AlphaFoldDB" id="A0A8S1E403"/>
<keyword evidence="2" id="KW-0805">Transcription regulation</keyword>
<sequence>MYKSIFDDSLKNDSQFNSEIIERAANLTPSLDAYAKVLEFTEKVKAALQKEMEKNTVPDVKIESISLVGSYSTDTVLCGNLKSDIVVQLSTLPSFETVNALGNKVVENVRKANPKDVSTSVAQEYGCCIMTPNAQVKILITILPENSTKLEPQLHLSEQIMMKNFFAIRHVTWFKTIEQGITPEFLLELKALIRVIKDVRNRYEEFRSLSIWALQYLAYYAISNGPNRERISLGAAFRRFFEILASGILLPKAMVLNDPASSTYRIGWDMSYNDMDLVCMTAQVFTQIFATGDNGYRAILGTNPDTTNLDLAKTTSTWGDIEITPLQAAFEENCMEPCYNDDVIAPQ</sequence>
<evidence type="ECO:0000259" key="7">
    <source>
        <dbReference type="PROSITE" id="PS51703"/>
    </source>
</evidence>
<dbReference type="Gene3D" id="1.10.1410.40">
    <property type="match status" value="1"/>
</dbReference>
<evidence type="ECO:0000256" key="6">
    <source>
        <dbReference type="ARBA" id="ARBA00023242"/>
    </source>
</evidence>
<evidence type="ECO:0000313" key="9">
    <source>
        <dbReference type="Proteomes" id="UP000494206"/>
    </source>
</evidence>
<dbReference type="Pfam" id="PF20965">
    <property type="entry name" value="DZF_C"/>
    <property type="match status" value="1"/>
</dbReference>
<comment type="subcellular location">
    <subcellularLocation>
        <location evidence="1">Nucleus</location>
    </subcellularLocation>
</comment>
<evidence type="ECO:0000256" key="5">
    <source>
        <dbReference type="ARBA" id="ARBA00023163"/>
    </source>
</evidence>
<feature type="domain" description="DZF" evidence="7">
    <location>
        <begin position="1"/>
        <end position="343"/>
    </location>
</feature>
<evidence type="ECO:0000256" key="1">
    <source>
        <dbReference type="ARBA" id="ARBA00004123"/>
    </source>
</evidence>
<dbReference type="PROSITE" id="PS50152">
    <property type="entry name" value="25A_SYNTH_3"/>
    <property type="match status" value="1"/>
</dbReference>
<keyword evidence="5" id="KW-0804">Transcription</keyword>
<organism evidence="8 9">
    <name type="scientific">Caenorhabditis bovis</name>
    <dbReference type="NCBI Taxonomy" id="2654633"/>
    <lineage>
        <taxon>Eukaryota</taxon>
        <taxon>Metazoa</taxon>
        <taxon>Ecdysozoa</taxon>
        <taxon>Nematoda</taxon>
        <taxon>Chromadorea</taxon>
        <taxon>Rhabditida</taxon>
        <taxon>Rhabditina</taxon>
        <taxon>Rhabditomorpha</taxon>
        <taxon>Rhabditoidea</taxon>
        <taxon>Rhabditidae</taxon>
        <taxon>Peloderinae</taxon>
        <taxon>Caenorhabditis</taxon>
    </lineage>
</organism>
<comment type="caution">
    <text evidence="8">The sequence shown here is derived from an EMBL/GenBank/DDBJ whole genome shotgun (WGS) entry which is preliminary data.</text>
</comment>
<accession>A0A8S1E403</accession>
<dbReference type="Gene3D" id="3.30.460.10">
    <property type="entry name" value="Beta Polymerase, domain 2"/>
    <property type="match status" value="1"/>
</dbReference>
<evidence type="ECO:0000313" key="8">
    <source>
        <dbReference type="EMBL" id="CAB3398354.1"/>
    </source>
</evidence>
<reference evidence="8 9" key="1">
    <citation type="submission" date="2020-04" db="EMBL/GenBank/DDBJ databases">
        <authorList>
            <person name="Laetsch R D."/>
            <person name="Stevens L."/>
            <person name="Kumar S."/>
            <person name="Blaxter L. M."/>
        </authorList>
    </citation>
    <scope>NUCLEOTIDE SEQUENCE [LARGE SCALE GENOMIC DNA]</scope>
</reference>
<dbReference type="InterPro" id="IPR052134">
    <property type="entry name" value="ILF2"/>
</dbReference>
<keyword evidence="9" id="KW-1185">Reference proteome</keyword>
<dbReference type="InterPro" id="IPR006561">
    <property type="entry name" value="DZF_dom"/>
</dbReference>
<name>A0A8S1E403_9PELO</name>
<dbReference type="Proteomes" id="UP000494206">
    <property type="component" value="Unassembled WGS sequence"/>
</dbReference>
<dbReference type="GO" id="GO:0003677">
    <property type="term" value="F:DNA binding"/>
    <property type="evidence" value="ECO:0007669"/>
    <property type="project" value="UniProtKB-KW"/>
</dbReference>
<gene>
    <name evidence="8" type="ORF">CBOVIS_LOCUS1635</name>
</gene>
<dbReference type="EMBL" id="CADEPM010000001">
    <property type="protein sequence ID" value="CAB3398354.1"/>
    <property type="molecule type" value="Genomic_DNA"/>
</dbReference>
<evidence type="ECO:0000256" key="2">
    <source>
        <dbReference type="ARBA" id="ARBA00023015"/>
    </source>
</evidence>
<dbReference type="Pfam" id="PF07528">
    <property type="entry name" value="DZF_N"/>
    <property type="match status" value="1"/>
</dbReference>
<dbReference type="GO" id="GO:0071013">
    <property type="term" value="C:catalytic step 2 spliceosome"/>
    <property type="evidence" value="ECO:0007669"/>
    <property type="project" value="TreeGrafter"/>
</dbReference>
<dbReference type="SUPFAM" id="SSF81301">
    <property type="entry name" value="Nucleotidyltransferase"/>
    <property type="match status" value="1"/>
</dbReference>
<dbReference type="SMART" id="SM00572">
    <property type="entry name" value="DZF"/>
    <property type="match status" value="1"/>
</dbReference>
<dbReference type="PANTHER" id="PTHR46447">
    <property type="entry name" value="INTERLEUKIN ENHANCER-BINDING FACTOR"/>
    <property type="match status" value="1"/>
</dbReference>
<dbReference type="PANTHER" id="PTHR46447:SF1">
    <property type="entry name" value="INTERLEUKIN ENHANCER-BINDING FACTOR 2"/>
    <property type="match status" value="1"/>
</dbReference>
<evidence type="ECO:0000256" key="4">
    <source>
        <dbReference type="ARBA" id="ARBA00023159"/>
    </source>
</evidence>
<dbReference type="InterPro" id="IPR049402">
    <property type="entry name" value="DZF_dom_C"/>
</dbReference>
<keyword evidence="3" id="KW-0238">DNA-binding</keyword>
<dbReference type="OrthoDB" id="5775647at2759"/>
<dbReference type="InterPro" id="IPR043519">
    <property type="entry name" value="NT_sf"/>
</dbReference>
<dbReference type="InterPro" id="IPR049401">
    <property type="entry name" value="DZF_dom_N"/>
</dbReference>
<evidence type="ECO:0000256" key="3">
    <source>
        <dbReference type="ARBA" id="ARBA00023125"/>
    </source>
</evidence>
<protein>
    <recommendedName>
        <fullName evidence="7">DZF domain-containing protein</fullName>
    </recommendedName>
</protein>
<keyword evidence="6" id="KW-0539">Nucleus</keyword>
<dbReference type="GO" id="GO:0045893">
    <property type="term" value="P:positive regulation of DNA-templated transcription"/>
    <property type="evidence" value="ECO:0007669"/>
    <property type="project" value="TreeGrafter"/>
</dbReference>
<dbReference type="GO" id="GO:0003725">
    <property type="term" value="F:double-stranded RNA binding"/>
    <property type="evidence" value="ECO:0007669"/>
    <property type="project" value="TreeGrafter"/>
</dbReference>